<gene>
    <name evidence="1" type="ORF">A3I41_03670</name>
</gene>
<organism evidence="1 2">
    <name type="scientific">Candidatus Uhrbacteria bacterium RIFCSPLOWO2_02_FULL_48_18</name>
    <dbReference type="NCBI Taxonomy" id="1802408"/>
    <lineage>
        <taxon>Bacteria</taxon>
        <taxon>Candidatus Uhriibacteriota</taxon>
    </lineage>
</organism>
<accession>A0A1F7V939</accession>
<dbReference type="Proteomes" id="UP000176593">
    <property type="component" value="Unassembled WGS sequence"/>
</dbReference>
<evidence type="ECO:0000313" key="2">
    <source>
        <dbReference type="Proteomes" id="UP000176593"/>
    </source>
</evidence>
<evidence type="ECO:0000313" key="1">
    <source>
        <dbReference type="EMBL" id="OGL87020.1"/>
    </source>
</evidence>
<proteinExistence type="predicted"/>
<reference evidence="1 2" key="1">
    <citation type="journal article" date="2016" name="Nat. Commun.">
        <title>Thousands of microbial genomes shed light on interconnected biogeochemical processes in an aquifer system.</title>
        <authorList>
            <person name="Anantharaman K."/>
            <person name="Brown C.T."/>
            <person name="Hug L.A."/>
            <person name="Sharon I."/>
            <person name="Castelle C.J."/>
            <person name="Probst A.J."/>
            <person name="Thomas B.C."/>
            <person name="Singh A."/>
            <person name="Wilkins M.J."/>
            <person name="Karaoz U."/>
            <person name="Brodie E.L."/>
            <person name="Williams K.H."/>
            <person name="Hubbard S.S."/>
            <person name="Banfield J.F."/>
        </authorList>
    </citation>
    <scope>NUCLEOTIDE SEQUENCE [LARGE SCALE GENOMIC DNA]</scope>
</reference>
<name>A0A1F7V939_9BACT</name>
<protein>
    <submittedName>
        <fullName evidence="1">Uncharacterized protein</fullName>
    </submittedName>
</protein>
<dbReference type="AlphaFoldDB" id="A0A1F7V939"/>
<comment type="caution">
    <text evidence="1">The sequence shown here is derived from an EMBL/GenBank/DDBJ whole genome shotgun (WGS) entry which is preliminary data.</text>
</comment>
<dbReference type="EMBL" id="MGEQ01000003">
    <property type="protein sequence ID" value="OGL87020.1"/>
    <property type="molecule type" value="Genomic_DNA"/>
</dbReference>
<sequence length="212" mass="23397">MELKAIFVHSAGSYLAAFDQTTKRWAGAFCWSGDQICRAMETWSIPVQQTTRIAVDLCDPQYAVIPKTHTRQPIFIEGTVAGKIAQQFEVITNLFEIGAGKQLTELPPPPPARIVGCFIDASDKAHQNAIMYYTDPNGTPNMVIIRNQLQGLTVLSFSWIGDDQRTTWQSFLQHLPVMGDDDLDVPTLVQGDIIKLLIAGIIVHAILTSEAS</sequence>